<dbReference type="InterPro" id="IPR006162">
    <property type="entry name" value="Ppantetheine_attach_site"/>
</dbReference>
<dbReference type="SUPFAM" id="SSF47336">
    <property type="entry name" value="ACP-like"/>
    <property type="match status" value="2"/>
</dbReference>
<name>A0A139H7J4_9PEZI</name>
<dbReference type="InterPro" id="IPR009081">
    <property type="entry name" value="PP-bd_ACP"/>
</dbReference>
<dbReference type="FunFam" id="3.10.129.110:FF:000001">
    <property type="entry name" value="Sterigmatocystin biosynthesis polyketide synthase"/>
    <property type="match status" value="1"/>
</dbReference>
<dbReference type="InterPro" id="IPR016039">
    <property type="entry name" value="Thiolase-like"/>
</dbReference>
<evidence type="ECO:0008006" key="17">
    <source>
        <dbReference type="Google" id="ProtNLM"/>
    </source>
</evidence>
<dbReference type="STRING" id="321146.A0A139H7J4"/>
<feature type="region of interest" description="N-terminal hotdog fold" evidence="9">
    <location>
        <begin position="1291"/>
        <end position="1426"/>
    </location>
</feature>
<dbReference type="SMART" id="SM00827">
    <property type="entry name" value="PKS_AT"/>
    <property type="match status" value="1"/>
</dbReference>
<evidence type="ECO:0000256" key="11">
    <source>
        <dbReference type="SAM" id="MobiDB-lite"/>
    </source>
</evidence>
<dbReference type="PROSITE" id="PS00606">
    <property type="entry name" value="KS3_1"/>
    <property type="match status" value="1"/>
</dbReference>
<dbReference type="InterPro" id="IPR014030">
    <property type="entry name" value="Ketoacyl_synth_N"/>
</dbReference>
<evidence type="ECO:0000259" key="12">
    <source>
        <dbReference type="PROSITE" id="PS50075"/>
    </source>
</evidence>
<dbReference type="Gene3D" id="3.40.366.10">
    <property type="entry name" value="Malonyl-Coenzyme A Acyl Carrier Protein, domain 2"/>
    <property type="match status" value="2"/>
</dbReference>
<feature type="domain" description="Carrier" evidence="12">
    <location>
        <begin position="1673"/>
        <end position="1750"/>
    </location>
</feature>
<dbReference type="InterPro" id="IPR032088">
    <property type="entry name" value="SAT"/>
</dbReference>
<dbReference type="FunFam" id="1.10.1200.10:FF:000011">
    <property type="entry name" value="Sterigmatocystin biosynthesis polyketide synthase"/>
    <property type="match status" value="2"/>
</dbReference>
<dbReference type="PROSITE" id="PS52004">
    <property type="entry name" value="KS3_2"/>
    <property type="match status" value="1"/>
</dbReference>
<dbReference type="Pfam" id="PF00975">
    <property type="entry name" value="Thioesterase"/>
    <property type="match status" value="1"/>
</dbReference>
<dbReference type="CDD" id="cd00833">
    <property type="entry name" value="PKS"/>
    <property type="match status" value="1"/>
</dbReference>
<dbReference type="InterPro" id="IPR004127">
    <property type="entry name" value="Prefoldin_subunit_alpha"/>
</dbReference>
<keyword evidence="16" id="KW-1185">Reference proteome</keyword>
<dbReference type="Pfam" id="PF00550">
    <property type="entry name" value="PP-binding"/>
    <property type="match status" value="2"/>
</dbReference>
<keyword evidence="3" id="KW-0596">Phosphopantetheine</keyword>
<dbReference type="SUPFAM" id="SSF53474">
    <property type="entry name" value="alpha/beta-Hydrolases"/>
    <property type="match status" value="1"/>
</dbReference>
<evidence type="ECO:0000256" key="1">
    <source>
        <dbReference type="ARBA" id="ARBA00010048"/>
    </source>
</evidence>
<keyword evidence="10" id="KW-0175">Coiled coil</keyword>
<dbReference type="SUPFAM" id="SSF46579">
    <property type="entry name" value="Prefoldin"/>
    <property type="match status" value="1"/>
</dbReference>
<comment type="caution">
    <text evidence="15">The sequence shown here is derived from an EMBL/GenBank/DDBJ whole genome shotgun (WGS) entry which is preliminary data.</text>
</comment>
<dbReference type="InterPro" id="IPR049900">
    <property type="entry name" value="PKS_mFAS_DH"/>
</dbReference>
<dbReference type="Gene3D" id="1.10.287.370">
    <property type="match status" value="1"/>
</dbReference>
<dbReference type="Gene3D" id="1.10.1200.10">
    <property type="entry name" value="ACP-like"/>
    <property type="match status" value="2"/>
</dbReference>
<dbReference type="InterPro" id="IPR020806">
    <property type="entry name" value="PKS_PP-bd"/>
</dbReference>
<keyword evidence="5" id="KW-0808">Transferase</keyword>
<dbReference type="SUPFAM" id="SSF55048">
    <property type="entry name" value="Probable ACP-binding domain of malonyl-CoA ACP transacylase"/>
    <property type="match status" value="1"/>
</dbReference>
<evidence type="ECO:0000259" key="13">
    <source>
        <dbReference type="PROSITE" id="PS52004"/>
    </source>
</evidence>
<feature type="domain" description="PKS/mFAS DH" evidence="14">
    <location>
        <begin position="1291"/>
        <end position="1601"/>
    </location>
</feature>
<feature type="active site" description="Proton donor; for dehydratase activity" evidence="9">
    <location>
        <position position="1514"/>
    </location>
</feature>
<reference evidence="15 16" key="1">
    <citation type="submission" date="2015-07" db="EMBL/GenBank/DDBJ databases">
        <title>Comparative genomics of the Sigatoka disease complex on banana suggests a link between parallel evolutionary changes in Pseudocercospora fijiensis and Pseudocercospora eumusae and increased virulence on the banana host.</title>
        <authorList>
            <person name="Chang T.-C."/>
            <person name="Salvucci A."/>
            <person name="Crous P.W."/>
            <person name="Stergiopoulos I."/>
        </authorList>
    </citation>
    <scope>NUCLEOTIDE SEQUENCE [LARGE SCALE GENOMIC DNA]</scope>
    <source>
        <strain evidence="15 16">CBS 114824</strain>
    </source>
</reference>
<evidence type="ECO:0000256" key="6">
    <source>
        <dbReference type="ARBA" id="ARBA00022737"/>
    </source>
</evidence>
<dbReference type="InterPro" id="IPR009053">
    <property type="entry name" value="Prefoldin"/>
</dbReference>
<dbReference type="FunFam" id="1.10.287.370:FF:000001">
    <property type="entry name" value="Prefoldin subunit 3"/>
    <property type="match status" value="1"/>
</dbReference>
<evidence type="ECO:0000256" key="10">
    <source>
        <dbReference type="SAM" id="Coils"/>
    </source>
</evidence>
<feature type="domain" description="Ketosynthase family 3 (KS3)" evidence="13">
    <location>
        <begin position="369"/>
        <end position="801"/>
    </location>
</feature>
<dbReference type="GO" id="GO:0006633">
    <property type="term" value="P:fatty acid biosynthetic process"/>
    <property type="evidence" value="ECO:0007669"/>
    <property type="project" value="InterPro"/>
</dbReference>
<evidence type="ECO:0000256" key="4">
    <source>
        <dbReference type="ARBA" id="ARBA00022553"/>
    </source>
</evidence>
<dbReference type="SUPFAM" id="SSF53901">
    <property type="entry name" value="Thiolase-like"/>
    <property type="match status" value="1"/>
</dbReference>
<dbReference type="InterPro" id="IPR001227">
    <property type="entry name" value="Ac_transferase_dom_sf"/>
</dbReference>
<feature type="compositionally biased region" description="Low complexity" evidence="11">
    <location>
        <begin position="1782"/>
        <end position="1796"/>
    </location>
</feature>
<dbReference type="PROSITE" id="PS50075">
    <property type="entry name" value="CARRIER"/>
    <property type="match status" value="2"/>
</dbReference>
<proteinExistence type="inferred from homology"/>
<dbReference type="InterPro" id="IPR050091">
    <property type="entry name" value="PKS_NRPS_Biosynth_Enz"/>
</dbReference>
<feature type="compositionally biased region" description="Acidic residues" evidence="11">
    <location>
        <begin position="1759"/>
        <end position="1768"/>
    </location>
</feature>
<feature type="region of interest" description="Disordered" evidence="11">
    <location>
        <begin position="1752"/>
        <end position="1803"/>
    </location>
</feature>
<keyword evidence="4" id="KW-0597">Phosphoprotein</keyword>
<dbReference type="Gene3D" id="3.40.47.10">
    <property type="match status" value="1"/>
</dbReference>
<dbReference type="Gene3D" id="3.30.70.3290">
    <property type="match status" value="1"/>
</dbReference>
<dbReference type="InterPro" id="IPR020841">
    <property type="entry name" value="PKS_Beta-ketoAc_synthase_dom"/>
</dbReference>
<dbReference type="NCBIfam" id="TIGR04532">
    <property type="entry name" value="PT_fungal_PKS"/>
    <property type="match status" value="1"/>
</dbReference>
<dbReference type="GO" id="GO:0031177">
    <property type="term" value="F:phosphopantetheine binding"/>
    <property type="evidence" value="ECO:0007669"/>
    <property type="project" value="InterPro"/>
</dbReference>
<feature type="domain" description="Carrier" evidence="12">
    <location>
        <begin position="1809"/>
        <end position="1886"/>
    </location>
</feature>
<evidence type="ECO:0000256" key="9">
    <source>
        <dbReference type="PROSITE-ProRule" id="PRU01363"/>
    </source>
</evidence>
<dbReference type="Pfam" id="PF00109">
    <property type="entry name" value="ketoacyl-synt"/>
    <property type="match status" value="1"/>
</dbReference>
<dbReference type="SMART" id="SM00825">
    <property type="entry name" value="PKS_KS"/>
    <property type="match status" value="1"/>
</dbReference>
<dbReference type="InterPro" id="IPR042104">
    <property type="entry name" value="PKS_dehydratase_sf"/>
</dbReference>
<dbReference type="SUPFAM" id="SSF52151">
    <property type="entry name" value="FabD/lysophospholipase-like"/>
    <property type="match status" value="1"/>
</dbReference>
<dbReference type="Gene3D" id="3.10.129.110">
    <property type="entry name" value="Polyketide synthase dehydratase"/>
    <property type="match status" value="1"/>
</dbReference>
<dbReference type="GO" id="GO:0004315">
    <property type="term" value="F:3-oxoacyl-[acyl-carrier-protein] synthase activity"/>
    <property type="evidence" value="ECO:0007669"/>
    <property type="project" value="InterPro"/>
</dbReference>
<dbReference type="InterPro" id="IPR014031">
    <property type="entry name" value="Ketoacyl_synth_C"/>
</dbReference>
<dbReference type="InterPro" id="IPR016035">
    <property type="entry name" value="Acyl_Trfase/lysoPLipase"/>
</dbReference>
<dbReference type="PROSITE" id="PS52019">
    <property type="entry name" value="PKS_MFAS_DH"/>
    <property type="match status" value="1"/>
</dbReference>
<evidence type="ECO:0000256" key="2">
    <source>
        <dbReference type="ARBA" id="ARBA00011695"/>
    </source>
</evidence>
<dbReference type="GO" id="GO:0044550">
    <property type="term" value="P:secondary metabolite biosynthetic process"/>
    <property type="evidence" value="ECO:0007669"/>
    <property type="project" value="TreeGrafter"/>
</dbReference>
<evidence type="ECO:0000256" key="3">
    <source>
        <dbReference type="ARBA" id="ARBA00022450"/>
    </source>
</evidence>
<protein>
    <recommendedName>
        <fullName evidence="17">Carrier domain-containing protein</fullName>
    </recommendedName>
</protein>
<dbReference type="PROSITE" id="PS00012">
    <property type="entry name" value="PHOSPHOPANTETHEINE"/>
    <property type="match status" value="1"/>
</dbReference>
<dbReference type="InterPro" id="IPR014043">
    <property type="entry name" value="Acyl_transferase_dom"/>
</dbReference>
<evidence type="ECO:0000256" key="5">
    <source>
        <dbReference type="ARBA" id="ARBA00022679"/>
    </source>
</evidence>
<dbReference type="Pfam" id="PF00698">
    <property type="entry name" value="Acyl_transf_1"/>
    <property type="match status" value="1"/>
</dbReference>
<keyword evidence="6" id="KW-0677">Repeat</keyword>
<dbReference type="EMBL" id="LFZN01000115">
    <property type="protein sequence ID" value="KXS98349.1"/>
    <property type="molecule type" value="Genomic_DNA"/>
</dbReference>
<dbReference type="OrthoDB" id="329835at2759"/>
<comment type="subunit">
    <text evidence="2">Heterohexamer of two PFD-alpha type and four PFD-beta type subunits.</text>
</comment>
<dbReference type="Pfam" id="PF16073">
    <property type="entry name" value="SAT"/>
    <property type="match status" value="1"/>
</dbReference>
<dbReference type="Pfam" id="PF02801">
    <property type="entry name" value="Ketoacyl-synt_C"/>
    <property type="match status" value="1"/>
</dbReference>
<dbReference type="Proteomes" id="UP000070133">
    <property type="component" value="Unassembled WGS sequence"/>
</dbReference>
<feature type="region of interest" description="C-terminal hotdog fold" evidence="9">
    <location>
        <begin position="1454"/>
        <end position="1601"/>
    </location>
</feature>
<dbReference type="InterPro" id="IPR036736">
    <property type="entry name" value="ACP-like_sf"/>
</dbReference>
<dbReference type="InterPro" id="IPR029058">
    <property type="entry name" value="AB_hydrolase_fold"/>
</dbReference>
<dbReference type="Pfam" id="PF02996">
    <property type="entry name" value="Prefoldin"/>
    <property type="match status" value="1"/>
</dbReference>
<dbReference type="Gene3D" id="3.40.50.1820">
    <property type="entry name" value="alpha/beta hydrolase"/>
    <property type="match status" value="1"/>
</dbReference>
<dbReference type="FunFam" id="3.40.366.10:FF:000002">
    <property type="entry name" value="Probable polyketide synthase 2"/>
    <property type="match status" value="1"/>
</dbReference>
<evidence type="ECO:0000256" key="7">
    <source>
        <dbReference type="ARBA" id="ARBA00023186"/>
    </source>
</evidence>
<dbReference type="InterPro" id="IPR018201">
    <property type="entry name" value="Ketoacyl_synth_AS"/>
</dbReference>
<comment type="similarity">
    <text evidence="1">Belongs to the prefoldin subunit alpha family.</text>
</comment>
<dbReference type="CDD" id="cd23156">
    <property type="entry name" value="Prefoldin_3"/>
    <property type="match status" value="1"/>
</dbReference>
<evidence type="ECO:0000313" key="15">
    <source>
        <dbReference type="EMBL" id="KXS98349.1"/>
    </source>
</evidence>
<evidence type="ECO:0000259" key="14">
    <source>
        <dbReference type="PROSITE" id="PS52019"/>
    </source>
</evidence>
<feature type="active site" description="Proton acceptor; for dehydratase activity" evidence="9">
    <location>
        <position position="1323"/>
    </location>
</feature>
<dbReference type="PANTHER" id="PTHR43775">
    <property type="entry name" value="FATTY ACID SYNTHASE"/>
    <property type="match status" value="1"/>
</dbReference>
<accession>A0A139H7J4</accession>
<sequence>MSNILLFGDQTAEQYPLLRKVALHKDNVLVHNFVQRCALALREEARALPQTQRVLLPDFLTINNLIEAYYQKGDKLPALESALVTIAQLGHYIGYFSEHPSELPAASNTRVLGLCTGLLAAAAVVSSKTIDELVSLGVEFVRLAFRSGAAVDAVRSVLGQTGEEKEPWSTIVTGADAASAKKALDAFHKEKGIPQSNQAYISAVSVMAITISGPPTTVERFLQHGPLSQNNRVPIPIYGPYHAEHLYNDADIERLFSAKAARELRSHTPASLVHSAATGKPIVAENSYELAKLALGEMLQRPVRWDYLLEETVSQMAASKQGAKIYAMGVSNTANSLVSALKAGGQTNVSVVDQSAFVEQQGYNGRTQNDKIAIVGMAGRYPNSANHEALWDLLMKGLDVHRKIPADRFDADAHCDPSGKGKNKSHTPFGCFIDEPGLFDPRFFNMSPREAAQTDPMGRLALVTAYEALEMSGYVPNRTPSTKLHRIGTFYGQTSDDWREINAAENVDTYFITGGVRAFAPGRINYYFKFSGPSYSVDTACSSSLAAIQLACTSLWAGDCDTACAGGLNVLTNPDIFSGLSKGQFLSKTGSCKTYDNAADGYCRGDACGTVILKRYQDAIADKDNILGCILGAATNHSAEAVSITHPHAGAQEFLYKQVLANAGVDAHEISYVEMHGTGTQAGDGIEMTSVTNVFAPRHRQRRPEQTVHLGAIKANVGHAEAASGINSLHKVLLMMKHDKIPANVGIKGEMNKTFPADLKDRNVHISRDAVSWPRKGAEPRKVFLNNFSAAGGNTALLLEDGPIREAPAAVDPRSTLPVTVTARSIASLKRNLINLQQYMIENPGTTATSFSYTTTARRIQHNYRVAFPLADMSKAIDSLQAQVKESYNPVPMAATKTAFCFTGQGSQYTGLGQKLYQDLKSFRDDINQLDQLARIQGLPSFLELLDGTDVQTLSPVKVQLGMACIQVALARMWASWGITPTAVIGHSLGEYAALHVAGVISAADMVLLVGRRAELLVRDCTPHTHGMLAVKGSAEAIRATLGSKMTEIACINGPEETVLCGSGDVVASANETLTQRGFKATKLNVPFAFHSAQVDPILDQFKRIASSVTFNKPTVPVLSPLAGEIIREAGIIGPDYLARHARETVNFWTALTSGQKAKVFDEKTAWLEVGAHPVCSGMVKASIGATVTAPSLRRGEDAWKTIAASICHLFNAGVYINFDEYHREFNDAQELLQLPTYSFDNKKYWLDYHNNWTLRKGEPAEVREVVVEKAVAQPVPAVEIPAKRLSTSCQKVISEEFTENQAKVVVRSSLADSKLYPVVCGHMVNNAALCPSSLYADMALTVGDYIWKEMRPGTEAPGINVCNMEVPKPFIAQIPQPAQGQHIELEANADLEQGIVKLQFRSVQPDGKKILDHAHCNVRFEEKAAWADEWARYSFMVKAQIDLLTAKTMNGGAHKVQRGMAYKLFKALVNYEGKYRAMSEVVLDGQNTEASATLDFPTKPEDGDFYCPPYHIDGSCHISGFIVNASDLLDSEQNVYVSHGWGAMKFSKPLTAGMKLRNYVRMLPQPNNISKGDVYVLEGDEIVAVCEGIKFQQIPRRVLNTFLPPNKGSAAQPAAVAAPVKSTPVRAAAPAPIKVAPSPAAVRAPAPAPIKLAAPVSAPKAAKPKKAPAAKKTSGGLVDKVMKILAKETEVDMSELVDDAQFENLGVDSLLSLTISAIFREELDMEISSSLFTDNATVGDMKKYFAQLDNGSVSSASEPDEDSEDESIPATDMPTPLDMLSTPASSAPSVAASDAGKPELDSPVRDSLAEVGDVSLARHVVAQEMGVDLSEITDDAELAELGMDSLMSLTILGELREKTGVDLPSTFLSSNPTIKDIENALGMRPKAKAAAPAPRPAATPKTTVVDMNKVSARLAEINKTDISRYPPATSVLLQGNAKVATKKLFFLPDGSGSATSYVSIPNLGPDVAAYGLNCPFMKDPEQWQCGIEVSSLIYLAEIKRRQPTGPYIIGGWSAGGVIAYAVAQALLAANETVEKLLLLDSPCPVNLDPLPARLHIFFNEIGLLGTGDPSKTPKWLLPHFSAAIRSLSAYDPKPSIAHLPTFAIWCTDGVAGNPGDPRPPPAEDEDPAPMKWLLNHRTDFADNGWAQLCQGPFKNGIMGGHHFSMMKDPHAADLGALIREALDWDGMQSSAQTVRPLPLVNKESFGTDRTKNAEILSHDNSCQTHTIHLTCLSKLALPHPLTQMATSIQNPSSQQEPPTNPRGIPYAPFIDRVEDYVSTRADVETTLKSFQEMISKYQFMQSNNLRRIASLKDKLPDLRRTWEMICFLEQKRNCEDPIEATFEVNDTLYAKAHIRDVEEVFLWLGANVMLSYPLPAASELLQKKISAAQKSLEDCEEDVGFLREQITTMEVATARVYNWDVGMRRKEAAAAAATGKEELDE</sequence>
<feature type="coiled-coil region" evidence="10">
    <location>
        <begin position="2379"/>
        <end position="2406"/>
    </location>
</feature>
<dbReference type="SMART" id="SM00823">
    <property type="entry name" value="PKS_PP"/>
    <property type="match status" value="2"/>
</dbReference>
<dbReference type="GO" id="GO:0004312">
    <property type="term" value="F:fatty acid synthase activity"/>
    <property type="evidence" value="ECO:0007669"/>
    <property type="project" value="TreeGrafter"/>
</dbReference>
<evidence type="ECO:0000313" key="16">
    <source>
        <dbReference type="Proteomes" id="UP000070133"/>
    </source>
</evidence>
<dbReference type="InterPro" id="IPR030918">
    <property type="entry name" value="PT_fungal_PKS"/>
</dbReference>
<dbReference type="InterPro" id="IPR001031">
    <property type="entry name" value="Thioesterase"/>
</dbReference>
<evidence type="ECO:0000256" key="8">
    <source>
        <dbReference type="ARBA" id="ARBA00023268"/>
    </source>
</evidence>
<organism evidence="15 16">
    <name type="scientific">Pseudocercospora eumusae</name>
    <dbReference type="NCBI Taxonomy" id="321146"/>
    <lineage>
        <taxon>Eukaryota</taxon>
        <taxon>Fungi</taxon>
        <taxon>Dikarya</taxon>
        <taxon>Ascomycota</taxon>
        <taxon>Pezizomycotina</taxon>
        <taxon>Dothideomycetes</taxon>
        <taxon>Dothideomycetidae</taxon>
        <taxon>Mycosphaerellales</taxon>
        <taxon>Mycosphaerellaceae</taxon>
        <taxon>Pseudocercospora</taxon>
    </lineage>
</organism>
<dbReference type="GO" id="GO:0005737">
    <property type="term" value="C:cytoplasm"/>
    <property type="evidence" value="ECO:0007669"/>
    <property type="project" value="UniProtKB-ARBA"/>
</dbReference>
<keyword evidence="7" id="KW-0143">Chaperone</keyword>
<gene>
    <name evidence="15" type="ORF">AC578_4652</name>
</gene>
<dbReference type="InterPro" id="IPR016036">
    <property type="entry name" value="Malonyl_transacylase_ACP-bd"/>
</dbReference>
<dbReference type="PANTHER" id="PTHR43775:SF37">
    <property type="entry name" value="SI:DKEY-61P9.11"/>
    <property type="match status" value="1"/>
</dbReference>
<keyword evidence="8" id="KW-0511">Multifunctional enzyme</keyword>